<dbReference type="InterPro" id="IPR028098">
    <property type="entry name" value="Glyco_trans_4-like_N"/>
</dbReference>
<dbReference type="AlphaFoldDB" id="A0A1B4LIP2"/>
<dbReference type="Pfam" id="PF13692">
    <property type="entry name" value="Glyco_trans_1_4"/>
    <property type="match status" value="1"/>
</dbReference>
<organism evidence="3 4">
    <name type="scientific">Burkholderia ubonensis</name>
    <dbReference type="NCBI Taxonomy" id="101571"/>
    <lineage>
        <taxon>Bacteria</taxon>
        <taxon>Pseudomonadati</taxon>
        <taxon>Pseudomonadota</taxon>
        <taxon>Betaproteobacteria</taxon>
        <taxon>Burkholderiales</taxon>
        <taxon>Burkholderiaceae</taxon>
        <taxon>Burkholderia</taxon>
        <taxon>Burkholderia cepacia complex</taxon>
    </lineage>
</organism>
<dbReference type="GO" id="GO:0016757">
    <property type="term" value="F:glycosyltransferase activity"/>
    <property type="evidence" value="ECO:0007669"/>
    <property type="project" value="UniProtKB-ARBA"/>
</dbReference>
<evidence type="ECO:0000313" key="3">
    <source>
        <dbReference type="EMBL" id="AOJ76985.1"/>
    </source>
</evidence>
<dbReference type="Gene3D" id="3.40.50.2000">
    <property type="entry name" value="Glycogen Phosphorylase B"/>
    <property type="match status" value="2"/>
</dbReference>
<dbReference type="EMBL" id="CP013421">
    <property type="protein sequence ID" value="AOJ76985.1"/>
    <property type="molecule type" value="Genomic_DNA"/>
</dbReference>
<evidence type="ECO:0000256" key="1">
    <source>
        <dbReference type="ARBA" id="ARBA00022679"/>
    </source>
</evidence>
<evidence type="ECO:0000259" key="2">
    <source>
        <dbReference type="Pfam" id="PF13439"/>
    </source>
</evidence>
<accession>A0A1B4LIP2</accession>
<dbReference type="Proteomes" id="UP000243680">
    <property type="component" value="Chromosome 3"/>
</dbReference>
<keyword evidence="1 3" id="KW-0808">Transferase</keyword>
<feature type="domain" description="Glycosyltransferase subfamily 4-like N-terminal" evidence="2">
    <location>
        <begin position="49"/>
        <end position="178"/>
    </location>
</feature>
<gene>
    <name evidence="3" type="ORF">WJ35_18260</name>
</gene>
<dbReference type="PANTHER" id="PTHR46401">
    <property type="entry name" value="GLYCOSYLTRANSFERASE WBBK-RELATED"/>
    <property type="match status" value="1"/>
</dbReference>
<reference evidence="3 4" key="1">
    <citation type="submission" date="2015-12" db="EMBL/GenBank/DDBJ databases">
        <title>Diversity of Burkholderia near neighbor genomes.</title>
        <authorList>
            <person name="Sahl J."/>
            <person name="Wagner D."/>
            <person name="Keim P."/>
        </authorList>
    </citation>
    <scope>NUCLEOTIDE SEQUENCE [LARGE SCALE GENOMIC DNA]</scope>
    <source>
        <strain evidence="3 4">MSMB0783</strain>
    </source>
</reference>
<dbReference type="GO" id="GO:0009103">
    <property type="term" value="P:lipopolysaccharide biosynthetic process"/>
    <property type="evidence" value="ECO:0007669"/>
    <property type="project" value="TreeGrafter"/>
</dbReference>
<evidence type="ECO:0000313" key="4">
    <source>
        <dbReference type="Proteomes" id="UP000243680"/>
    </source>
</evidence>
<dbReference type="Pfam" id="PF13439">
    <property type="entry name" value="Glyco_transf_4"/>
    <property type="match status" value="1"/>
</dbReference>
<dbReference type="RefSeq" id="WP_059474233.1">
    <property type="nucleotide sequence ID" value="NZ_CP013421.1"/>
</dbReference>
<protein>
    <submittedName>
        <fullName evidence="3">Glycosyl transferase family 1</fullName>
    </submittedName>
</protein>
<dbReference type="SUPFAM" id="SSF53756">
    <property type="entry name" value="UDP-Glycosyltransferase/glycogen phosphorylase"/>
    <property type="match status" value="1"/>
</dbReference>
<dbReference type="PANTHER" id="PTHR46401:SF2">
    <property type="entry name" value="GLYCOSYLTRANSFERASE WBBK-RELATED"/>
    <property type="match status" value="1"/>
</dbReference>
<sequence>MSTPFSIATTAAADAVAACADCGDHADHAARVPVTVYTDTRWPAATGIHNVMAAYAARAPSNIRIAPLPVGGGVAHPLSPLALSRALRKLPARNAVFWNPGFVPAAWPGLPSVVVVHDLTHRHFYTRAHRLYYDTVLRPLYRRCSAIVCVSAFTRDEFLAWSGMPPERVHVIHNGADDAYTHNRDTLGHPFPYVLYPGNRRNYKNLHRLIEAFGASGLVALGVRLMLTGAPDPALLEHAARHRCADALTFAGVVPNDAMPKLYRGALFVAFVSRYEGFGLPILEAMASDVPVLTSRVSAMPEVAGSAAMLVDPASVADIAAAMRRLGTDAGCREALVARGRAQLRRFNWDDSACRFWKLIEQVGASG</sequence>
<proteinExistence type="predicted"/>
<dbReference type="CDD" id="cd03809">
    <property type="entry name" value="GT4_MtfB-like"/>
    <property type="match status" value="1"/>
</dbReference>
<name>A0A1B4LIP2_9BURK</name>